<dbReference type="AlphaFoldDB" id="A0A8H6ZQ66"/>
<dbReference type="RefSeq" id="XP_036630092.1">
    <property type="nucleotide sequence ID" value="XM_036778664.1"/>
</dbReference>
<name>A0A8H6ZQ66_PLEOS</name>
<keyword evidence="1" id="KW-0812">Transmembrane</keyword>
<evidence type="ECO:0000313" key="2">
    <source>
        <dbReference type="EMBL" id="KAF7426788.1"/>
    </source>
</evidence>
<feature type="transmembrane region" description="Helical" evidence="1">
    <location>
        <begin position="14"/>
        <end position="34"/>
    </location>
</feature>
<sequence>MVAGKMLGMNERHLVIRSDVLVAGYALLVAFYMLRFRIRNVLLSTLQACTNIRRTIRLTHSWTIGTTASSNNLIKQSHCERTISCSQFDRLENLRAPGNIHRYGYGLGDARIPRINDPPFALPKSLS</sequence>
<evidence type="ECO:0000313" key="3">
    <source>
        <dbReference type="Proteomes" id="UP000623687"/>
    </source>
</evidence>
<dbReference type="Proteomes" id="UP000623687">
    <property type="component" value="Unassembled WGS sequence"/>
</dbReference>
<gene>
    <name evidence="2" type="ORF">PC9H_009157</name>
</gene>
<protein>
    <submittedName>
        <fullName evidence="2">Uncharacterized protein</fullName>
    </submittedName>
</protein>
<organism evidence="2 3">
    <name type="scientific">Pleurotus ostreatus</name>
    <name type="common">Oyster mushroom</name>
    <name type="synonym">White-rot fungus</name>
    <dbReference type="NCBI Taxonomy" id="5322"/>
    <lineage>
        <taxon>Eukaryota</taxon>
        <taxon>Fungi</taxon>
        <taxon>Dikarya</taxon>
        <taxon>Basidiomycota</taxon>
        <taxon>Agaricomycotina</taxon>
        <taxon>Agaricomycetes</taxon>
        <taxon>Agaricomycetidae</taxon>
        <taxon>Agaricales</taxon>
        <taxon>Pleurotineae</taxon>
        <taxon>Pleurotaceae</taxon>
        <taxon>Pleurotus</taxon>
    </lineage>
</organism>
<dbReference type="GeneID" id="59378975"/>
<keyword evidence="1" id="KW-0472">Membrane</keyword>
<keyword evidence="3" id="KW-1185">Reference proteome</keyword>
<evidence type="ECO:0000256" key="1">
    <source>
        <dbReference type="SAM" id="Phobius"/>
    </source>
</evidence>
<accession>A0A8H6ZQ66</accession>
<comment type="caution">
    <text evidence="2">The sequence shown here is derived from an EMBL/GenBank/DDBJ whole genome shotgun (WGS) entry which is preliminary data.</text>
</comment>
<proteinExistence type="predicted"/>
<reference evidence="2" key="1">
    <citation type="submission" date="2019-07" db="EMBL/GenBank/DDBJ databases">
        <authorList>
            <person name="Palmer J.M."/>
        </authorList>
    </citation>
    <scope>NUCLEOTIDE SEQUENCE</scope>
    <source>
        <strain evidence="2">PC9</strain>
    </source>
</reference>
<keyword evidence="1" id="KW-1133">Transmembrane helix</keyword>
<dbReference type="VEuPathDB" id="FungiDB:PC9H_009157"/>
<dbReference type="EMBL" id="JACETU010000006">
    <property type="protein sequence ID" value="KAF7426788.1"/>
    <property type="molecule type" value="Genomic_DNA"/>
</dbReference>